<evidence type="ECO:0008006" key="4">
    <source>
        <dbReference type="Google" id="ProtNLM"/>
    </source>
</evidence>
<organism evidence="2 3">
    <name type="scientific">Saccharopolyspora erythraea</name>
    <name type="common">Streptomyces erythraeus</name>
    <dbReference type="NCBI Taxonomy" id="1836"/>
    <lineage>
        <taxon>Bacteria</taxon>
        <taxon>Bacillati</taxon>
        <taxon>Actinomycetota</taxon>
        <taxon>Actinomycetes</taxon>
        <taxon>Pseudonocardiales</taxon>
        <taxon>Pseudonocardiaceae</taxon>
        <taxon>Saccharopolyspora</taxon>
    </lineage>
</organism>
<keyword evidence="3" id="KW-1185">Reference proteome</keyword>
<name>A0ABN1DS42_SACER</name>
<accession>A0ABN1DS42</accession>
<reference evidence="2 3" key="1">
    <citation type="journal article" date="2019" name="Int. J. Syst. Evol. Microbiol.">
        <title>The Global Catalogue of Microorganisms (GCM) 10K type strain sequencing project: providing services to taxonomists for standard genome sequencing and annotation.</title>
        <authorList>
            <consortium name="The Broad Institute Genomics Platform"/>
            <consortium name="The Broad Institute Genome Sequencing Center for Infectious Disease"/>
            <person name="Wu L."/>
            <person name="Ma J."/>
        </authorList>
    </citation>
    <scope>NUCLEOTIDE SEQUENCE [LARGE SCALE GENOMIC DNA]</scope>
    <source>
        <strain evidence="2 3">JCM 10303</strain>
    </source>
</reference>
<evidence type="ECO:0000256" key="1">
    <source>
        <dbReference type="SAM" id="MobiDB-lite"/>
    </source>
</evidence>
<comment type="caution">
    <text evidence="2">The sequence shown here is derived from an EMBL/GenBank/DDBJ whole genome shotgun (WGS) entry which is preliminary data.</text>
</comment>
<evidence type="ECO:0000313" key="3">
    <source>
        <dbReference type="Proteomes" id="UP001500729"/>
    </source>
</evidence>
<feature type="region of interest" description="Disordered" evidence="1">
    <location>
        <begin position="50"/>
        <end position="95"/>
    </location>
</feature>
<dbReference type="Proteomes" id="UP001500729">
    <property type="component" value="Unassembled WGS sequence"/>
</dbReference>
<feature type="compositionally biased region" description="Low complexity" evidence="1">
    <location>
        <begin position="68"/>
        <end position="88"/>
    </location>
</feature>
<gene>
    <name evidence="2" type="ORF">GCM10009533_56550</name>
</gene>
<proteinExistence type="predicted"/>
<sequence>MITGTPRCYRARMGGVTRELDYDGSPVVVLDVVGLPSADVIAAGVAVVAAGPGDEPRPLRDDCGPVVRRPGSGSARPSGSWSGPSRSGANAQRGR</sequence>
<evidence type="ECO:0000313" key="2">
    <source>
        <dbReference type="EMBL" id="GAA0550764.1"/>
    </source>
</evidence>
<protein>
    <recommendedName>
        <fullName evidence="4">STAS domain-containing protein</fullName>
    </recommendedName>
</protein>
<feature type="compositionally biased region" description="Basic and acidic residues" evidence="1">
    <location>
        <begin position="54"/>
        <end position="63"/>
    </location>
</feature>
<dbReference type="EMBL" id="BAAAGS010000051">
    <property type="protein sequence ID" value="GAA0550764.1"/>
    <property type="molecule type" value="Genomic_DNA"/>
</dbReference>